<name>A0A2N5Y1G7_9GAMM</name>
<proteinExistence type="predicted"/>
<evidence type="ECO:0000313" key="1">
    <source>
        <dbReference type="EMBL" id="PLW82241.1"/>
    </source>
</evidence>
<accession>A0A2N5Y1G7</accession>
<dbReference type="RefSeq" id="WP_101521493.1">
    <property type="nucleotide sequence ID" value="NZ_PKLZ01000008.1"/>
</dbReference>
<dbReference type="EMBL" id="PKLZ01000008">
    <property type="protein sequence ID" value="PLW82241.1"/>
    <property type="molecule type" value="Genomic_DNA"/>
</dbReference>
<keyword evidence="2" id="KW-1185">Reference proteome</keyword>
<dbReference type="Proteomes" id="UP000234845">
    <property type="component" value="Unassembled WGS sequence"/>
</dbReference>
<organism evidence="1 2">
    <name type="scientific">Kineobactrum sediminis</name>
    <dbReference type="NCBI Taxonomy" id="1905677"/>
    <lineage>
        <taxon>Bacteria</taxon>
        <taxon>Pseudomonadati</taxon>
        <taxon>Pseudomonadota</taxon>
        <taxon>Gammaproteobacteria</taxon>
        <taxon>Cellvibrionales</taxon>
        <taxon>Halieaceae</taxon>
        <taxon>Kineobactrum</taxon>
    </lineage>
</organism>
<gene>
    <name evidence="1" type="ORF">CWI75_10710</name>
</gene>
<protein>
    <submittedName>
        <fullName evidence="1">Uncharacterized protein</fullName>
    </submittedName>
</protein>
<reference evidence="2" key="1">
    <citation type="submission" date="2017-11" db="EMBL/GenBank/DDBJ databases">
        <title>The draft genome sequence of Chromatocurvus sp. F02.</title>
        <authorList>
            <person name="Du Z.-J."/>
            <person name="Chang Y.-Q."/>
        </authorList>
    </citation>
    <scope>NUCLEOTIDE SEQUENCE [LARGE SCALE GENOMIC DNA]</scope>
    <source>
        <strain evidence="2">F02</strain>
    </source>
</reference>
<evidence type="ECO:0000313" key="2">
    <source>
        <dbReference type="Proteomes" id="UP000234845"/>
    </source>
</evidence>
<comment type="caution">
    <text evidence="1">The sequence shown here is derived from an EMBL/GenBank/DDBJ whole genome shotgun (WGS) entry which is preliminary data.</text>
</comment>
<dbReference type="AlphaFoldDB" id="A0A2N5Y1G7"/>
<sequence>MKPDQSPIIEEIDGFRVWAYFEMKIDGKPQLFAWTLSDILLAGPIKSTERGFWRAGTWFASMLEIEEGLEEERGFLGPAQGRVLKLADHLFMHGDSVELEAIH</sequence>